<keyword evidence="1" id="KW-0472">Membrane</keyword>
<evidence type="ECO:0000256" key="1">
    <source>
        <dbReference type="SAM" id="Phobius"/>
    </source>
</evidence>
<reference evidence="3" key="1">
    <citation type="submission" date="2018-12" db="EMBL/GenBank/DDBJ databases">
        <title>Tengunoibacter tsumagoiensis gen. nov., sp. nov., Dictyobacter kobayashii sp. nov., D. alpinus sp. nov., and D. joshuensis sp. nov. and description of Dictyobacteraceae fam. nov. within the order Ktedonobacterales isolated from Tengu-no-mugimeshi.</title>
        <authorList>
            <person name="Wang C.M."/>
            <person name="Zheng Y."/>
            <person name="Sakai Y."/>
            <person name="Toyoda A."/>
            <person name="Minakuchi Y."/>
            <person name="Abe K."/>
            <person name="Yokota A."/>
            <person name="Yabe S."/>
        </authorList>
    </citation>
    <scope>NUCLEOTIDE SEQUENCE [LARGE SCALE GENOMIC DNA]</scope>
    <source>
        <strain evidence="3">Uno16</strain>
    </source>
</reference>
<dbReference type="RefSeq" id="WP_126632034.1">
    <property type="nucleotide sequence ID" value="NZ_BIFT01000003.1"/>
</dbReference>
<accession>A0A402BL14</accession>
<comment type="caution">
    <text evidence="2">The sequence shown here is derived from an EMBL/GenBank/DDBJ whole genome shotgun (WGS) entry which is preliminary data.</text>
</comment>
<name>A0A402BL14_9CHLR</name>
<sequence length="152" mass="16732">MGVFQTCLLLYSALAGSFFAAFSPSRRWSARKASMSPEAIKEYEQEKNELGLSHGCAVSLSGAWEIVHLYLVEPFYVIWAVLVHVQPLGLAYGALAIIVVRMVLLCAAFAIPFPKTSASPSSSTMYWLGVVVWSLPTLYLWFLFGVVIGLVH</sequence>
<feature type="transmembrane region" description="Helical" evidence="1">
    <location>
        <begin position="67"/>
        <end position="85"/>
    </location>
</feature>
<keyword evidence="1" id="KW-1133">Transmembrane helix</keyword>
<keyword evidence="1" id="KW-0812">Transmembrane</keyword>
<dbReference type="EMBL" id="BIFT01000003">
    <property type="protein sequence ID" value="GCE32016.1"/>
    <property type="molecule type" value="Genomic_DNA"/>
</dbReference>
<proteinExistence type="predicted"/>
<protein>
    <submittedName>
        <fullName evidence="2">Uncharacterized protein</fullName>
    </submittedName>
</protein>
<feature type="transmembrane region" description="Helical" evidence="1">
    <location>
        <begin position="125"/>
        <end position="151"/>
    </location>
</feature>
<evidence type="ECO:0000313" key="2">
    <source>
        <dbReference type="EMBL" id="GCE32016.1"/>
    </source>
</evidence>
<organism evidence="2 3">
    <name type="scientific">Dictyobacter alpinus</name>
    <dbReference type="NCBI Taxonomy" id="2014873"/>
    <lineage>
        <taxon>Bacteria</taxon>
        <taxon>Bacillati</taxon>
        <taxon>Chloroflexota</taxon>
        <taxon>Ktedonobacteria</taxon>
        <taxon>Ktedonobacterales</taxon>
        <taxon>Dictyobacteraceae</taxon>
        <taxon>Dictyobacter</taxon>
    </lineage>
</organism>
<gene>
    <name evidence="2" type="ORF">KDA_75000</name>
</gene>
<evidence type="ECO:0000313" key="3">
    <source>
        <dbReference type="Proteomes" id="UP000287171"/>
    </source>
</evidence>
<dbReference type="AlphaFoldDB" id="A0A402BL14"/>
<dbReference type="Proteomes" id="UP000287171">
    <property type="component" value="Unassembled WGS sequence"/>
</dbReference>
<feature type="transmembrane region" description="Helical" evidence="1">
    <location>
        <begin position="92"/>
        <end position="113"/>
    </location>
</feature>
<keyword evidence="3" id="KW-1185">Reference proteome</keyword>